<reference evidence="2" key="1">
    <citation type="journal article" date="2016" name="Nat. Biotechnol.">
        <title>Sequencing wild and cultivated cassava and related species reveals extensive interspecific hybridization and genetic diversity.</title>
        <authorList>
            <person name="Bredeson J.V."/>
            <person name="Lyons J.B."/>
            <person name="Prochnik S.E."/>
            <person name="Wu G.A."/>
            <person name="Ha C.M."/>
            <person name="Edsinger-Gonzales E."/>
            <person name="Grimwood J."/>
            <person name="Schmutz J."/>
            <person name="Rabbi I.Y."/>
            <person name="Egesi C."/>
            <person name="Nauluvula P."/>
            <person name="Lebot V."/>
            <person name="Ndunguru J."/>
            <person name="Mkamilo G."/>
            <person name="Bart R.S."/>
            <person name="Setter T.L."/>
            <person name="Gleadow R.M."/>
            <person name="Kulakow P."/>
            <person name="Ferguson M.E."/>
            <person name="Rounsley S."/>
            <person name="Rokhsar D.S."/>
        </authorList>
    </citation>
    <scope>NUCLEOTIDE SEQUENCE [LARGE SCALE GENOMIC DNA]</scope>
    <source>
        <strain evidence="2">cv. AM560-2</strain>
    </source>
</reference>
<accession>A0ACB7GWZ4</accession>
<dbReference type="Proteomes" id="UP000091857">
    <property type="component" value="Chromosome 11"/>
</dbReference>
<sequence>MPKPTFSWQHTIKNKEKKITKMILQDLVFYAILFLLSYFLLRTIFHITLHGHRVHLPPSPLALPIIGHLHLLDPLMHQALHKLSSRHGPFMHLRLGSVQSVVVSNPEMAKEFLKTHDLTFSYRIFNQAIDYLTYNAATPLAPYGSLWIFIKKLSISELLGSHTLNKFLPVRTQELHSFLGLLFDKSKSGESVNVTKEILRFTNNIISQMILSSRRSSTADEDEEAIKLVREVTAVFGEFNISDFIWFLRNWDLQGFRKKLEGIRGRYDVLLEKIITKRQEERKEKNYRSENGSAKDFLDLLLDIMEDKNSEMQLSRDHLKGLVMDYLTAGTDSTAVAIEWAVAEMINHPMELKKAREELERVVGKQRLVQESDVSNLPYLQAIIKETFRLHPPIPLILRSSIEECKVKDYTISKGTLLIVNLWSIGRDPETWKNPLEFRPERFLPASGNDQSYWAGPVDVRGQHYQLLPFGTGRRNCSGMSSAMQILPITLASMIQCFDWKVVSSRSSEVDGDNAVDMTEKPGITAPLAHDLVCVPIARFSPRNASDDA</sequence>
<protein>
    <submittedName>
        <fullName evidence="1">Uncharacterized protein</fullName>
    </submittedName>
</protein>
<name>A0ACB7GWZ4_MANES</name>
<organism evidence="1 2">
    <name type="scientific">Manihot esculenta</name>
    <name type="common">Cassava</name>
    <name type="synonym">Jatropha manihot</name>
    <dbReference type="NCBI Taxonomy" id="3983"/>
    <lineage>
        <taxon>Eukaryota</taxon>
        <taxon>Viridiplantae</taxon>
        <taxon>Streptophyta</taxon>
        <taxon>Embryophyta</taxon>
        <taxon>Tracheophyta</taxon>
        <taxon>Spermatophyta</taxon>
        <taxon>Magnoliopsida</taxon>
        <taxon>eudicotyledons</taxon>
        <taxon>Gunneridae</taxon>
        <taxon>Pentapetalae</taxon>
        <taxon>rosids</taxon>
        <taxon>fabids</taxon>
        <taxon>Malpighiales</taxon>
        <taxon>Euphorbiaceae</taxon>
        <taxon>Crotonoideae</taxon>
        <taxon>Manihoteae</taxon>
        <taxon>Manihot</taxon>
    </lineage>
</organism>
<keyword evidence="2" id="KW-1185">Reference proteome</keyword>
<proteinExistence type="predicted"/>
<dbReference type="EMBL" id="CM004397">
    <property type="protein sequence ID" value="KAG8644505.1"/>
    <property type="molecule type" value="Genomic_DNA"/>
</dbReference>
<evidence type="ECO:0000313" key="1">
    <source>
        <dbReference type="EMBL" id="KAG8644505.1"/>
    </source>
</evidence>
<gene>
    <name evidence="1" type="ORF">MANES_11G135600v8</name>
</gene>
<evidence type="ECO:0000313" key="2">
    <source>
        <dbReference type="Proteomes" id="UP000091857"/>
    </source>
</evidence>
<comment type="caution">
    <text evidence="1">The sequence shown here is derived from an EMBL/GenBank/DDBJ whole genome shotgun (WGS) entry which is preliminary data.</text>
</comment>